<evidence type="ECO:0000313" key="3">
    <source>
        <dbReference type="Proteomes" id="UP001140076"/>
    </source>
</evidence>
<dbReference type="Proteomes" id="UP001140076">
    <property type="component" value="Unassembled WGS sequence"/>
</dbReference>
<evidence type="ECO:0000313" key="2">
    <source>
        <dbReference type="EMBL" id="MDA0565257.1"/>
    </source>
</evidence>
<reference evidence="2" key="1">
    <citation type="submission" date="2021-10" db="EMBL/GenBank/DDBJ databases">
        <title>Streptomonospora sp. nov., isolated from mangrove soil.</title>
        <authorList>
            <person name="Chen X."/>
            <person name="Ge X."/>
            <person name="Liu W."/>
        </authorList>
    </citation>
    <scope>NUCLEOTIDE SEQUENCE</scope>
    <source>
        <strain evidence="2">S1-112</strain>
    </source>
</reference>
<dbReference type="RefSeq" id="WP_270072539.1">
    <property type="nucleotide sequence ID" value="NZ_JAJAQC010000019.1"/>
</dbReference>
<feature type="transmembrane region" description="Helical" evidence="1">
    <location>
        <begin position="131"/>
        <end position="153"/>
    </location>
</feature>
<accession>A0A9X3SES5</accession>
<dbReference type="EMBL" id="JAJAQC010000019">
    <property type="protein sequence ID" value="MDA0565257.1"/>
    <property type="molecule type" value="Genomic_DNA"/>
</dbReference>
<proteinExistence type="predicted"/>
<gene>
    <name evidence="2" type="ORF">LG943_13165</name>
</gene>
<evidence type="ECO:0000256" key="1">
    <source>
        <dbReference type="SAM" id="Phobius"/>
    </source>
</evidence>
<keyword evidence="3" id="KW-1185">Reference proteome</keyword>
<keyword evidence="1" id="KW-1133">Transmembrane helix</keyword>
<keyword evidence="1" id="KW-0812">Transmembrane</keyword>
<feature type="transmembrane region" description="Helical" evidence="1">
    <location>
        <begin position="53"/>
        <end position="77"/>
    </location>
</feature>
<comment type="caution">
    <text evidence="2">The sequence shown here is derived from an EMBL/GenBank/DDBJ whole genome shotgun (WGS) entry which is preliminary data.</text>
</comment>
<protein>
    <submittedName>
        <fullName evidence="2">Uncharacterized protein</fullName>
    </submittedName>
</protein>
<keyword evidence="1" id="KW-0472">Membrane</keyword>
<feature type="transmembrane region" description="Helical" evidence="1">
    <location>
        <begin position="159"/>
        <end position="182"/>
    </location>
</feature>
<name>A0A9X3SES5_9ACTN</name>
<organism evidence="2 3">
    <name type="scientific">Streptomonospora mangrovi</name>
    <dbReference type="NCBI Taxonomy" id="2883123"/>
    <lineage>
        <taxon>Bacteria</taxon>
        <taxon>Bacillati</taxon>
        <taxon>Actinomycetota</taxon>
        <taxon>Actinomycetes</taxon>
        <taxon>Streptosporangiales</taxon>
        <taxon>Nocardiopsidaceae</taxon>
        <taxon>Streptomonospora</taxon>
    </lineage>
</organism>
<dbReference type="AlphaFoldDB" id="A0A9X3SES5"/>
<sequence length="200" mass="20662">MTVLPPYPMQRLRLSALRHPAKAAAAAASLAAPAGAAVFAVFALVVPGTMAVAWPWAALLGGVLTGVSTGVCCLAALRRVRRAGAVDPATDARTLHAAERVLKEGRPSGVPDVDRLAAALLEASVRGPHPALTLALFVPIALADGALLAVALAEGDTRQAVFFGVLAVSMVGLGVFSAVAGARERRRRRWLEPAFGLPRR</sequence>